<dbReference type="RefSeq" id="XP_018077514.1">
    <property type="nucleotide sequence ID" value="XM_018212717.1"/>
</dbReference>
<dbReference type="KEGG" id="psco:LY89DRAFT_663622"/>
<protein>
    <submittedName>
        <fullName evidence="2">Uncharacterized protein</fullName>
    </submittedName>
</protein>
<dbReference type="AlphaFoldDB" id="A0A194XSZ3"/>
<feature type="region of interest" description="Disordered" evidence="1">
    <location>
        <begin position="420"/>
        <end position="451"/>
    </location>
</feature>
<organism evidence="2 3">
    <name type="scientific">Mollisia scopiformis</name>
    <name type="common">Conifer needle endophyte fungus</name>
    <name type="synonym">Phialocephala scopiformis</name>
    <dbReference type="NCBI Taxonomy" id="149040"/>
    <lineage>
        <taxon>Eukaryota</taxon>
        <taxon>Fungi</taxon>
        <taxon>Dikarya</taxon>
        <taxon>Ascomycota</taxon>
        <taxon>Pezizomycotina</taxon>
        <taxon>Leotiomycetes</taxon>
        <taxon>Helotiales</taxon>
        <taxon>Mollisiaceae</taxon>
        <taxon>Mollisia</taxon>
    </lineage>
</organism>
<sequence>MARGKKGKTNKAVESSHSAGNTSSSQVGAHSTQHNVLPLRISNNTATAAIAKSTKRRVERAMSDSQHASGSGDGIEPQMASMENDRPAKKLKLTAGVLRDWAFIGVLIDEPTLEVFARFASDDRVWAKAVPKEGAPDIGNINHVNMSKVELSTKVIQHYGQDTTNVPKNDIVRNFLSANLVYDPPYLEVGTRSGLNSSPVYAKVIRNGKYRSLLFFLEKNTFDIEKSINTDQIKFGLDYEKATLKNTTDYINDLFKMKYKSVVTGPPNPIIPRPAADGPRNEPRPAPGLAPPALNIGPSNEPRPAPQQAPPAVKVGPMDMGLTNLQVSMANLRQAGELYEKNITAQDIVIGGLKKTVADQDIAIADLERRVALDEKLRAEQEKRLAEGNKTIKKHEATISNLEVSLKEAGETVTNIRNAINKHQDNGNDEEEPSTNKGKAVAGSSKKKTAK</sequence>
<gene>
    <name evidence="2" type="ORF">LY89DRAFT_663622</name>
</gene>
<keyword evidence="3" id="KW-1185">Reference proteome</keyword>
<reference evidence="2 3" key="1">
    <citation type="submission" date="2015-10" db="EMBL/GenBank/DDBJ databases">
        <title>Full genome of DAOMC 229536 Phialocephala scopiformis, a fungal endophyte of spruce producing the potent anti-insectan compound rugulosin.</title>
        <authorList>
            <consortium name="DOE Joint Genome Institute"/>
            <person name="Walker A.K."/>
            <person name="Frasz S.L."/>
            <person name="Seifert K.A."/>
            <person name="Miller J.D."/>
            <person name="Mondo S.J."/>
            <person name="Labutti K."/>
            <person name="Lipzen A."/>
            <person name="Dockter R."/>
            <person name="Kennedy M."/>
            <person name="Grigoriev I.V."/>
            <person name="Spatafora J.W."/>
        </authorList>
    </citation>
    <scope>NUCLEOTIDE SEQUENCE [LARGE SCALE GENOMIC DNA]</scope>
    <source>
        <strain evidence="2 3">CBS 120377</strain>
    </source>
</reference>
<evidence type="ECO:0000256" key="1">
    <source>
        <dbReference type="SAM" id="MobiDB-lite"/>
    </source>
</evidence>
<evidence type="ECO:0000313" key="3">
    <source>
        <dbReference type="Proteomes" id="UP000070700"/>
    </source>
</evidence>
<dbReference type="EMBL" id="KQ947405">
    <property type="protein sequence ID" value="KUJ23159.1"/>
    <property type="molecule type" value="Genomic_DNA"/>
</dbReference>
<proteinExistence type="predicted"/>
<evidence type="ECO:0000313" key="2">
    <source>
        <dbReference type="EMBL" id="KUJ23159.1"/>
    </source>
</evidence>
<feature type="region of interest" description="Disordered" evidence="1">
    <location>
        <begin position="1"/>
        <end position="80"/>
    </location>
</feature>
<accession>A0A194XSZ3</accession>
<dbReference type="InParanoid" id="A0A194XSZ3"/>
<name>A0A194XSZ3_MOLSC</name>
<dbReference type="GeneID" id="28822443"/>
<dbReference type="Proteomes" id="UP000070700">
    <property type="component" value="Unassembled WGS sequence"/>
</dbReference>
<feature type="region of interest" description="Disordered" evidence="1">
    <location>
        <begin position="266"/>
        <end position="313"/>
    </location>
</feature>
<feature type="compositionally biased region" description="Polar residues" evidence="1">
    <location>
        <begin position="12"/>
        <end position="47"/>
    </location>
</feature>